<dbReference type="SUPFAM" id="SSF142823">
    <property type="entry name" value="ComB-like"/>
    <property type="match status" value="1"/>
</dbReference>
<keyword evidence="4 7" id="KW-0378">Hydrolase</keyword>
<dbReference type="InterPro" id="IPR005238">
    <property type="entry name" value="ComB-like"/>
</dbReference>
<dbReference type="FunFam" id="3.90.1560.10:FF:000001">
    <property type="entry name" value="Probable 2-phosphosulfolactate phosphatase"/>
    <property type="match status" value="1"/>
</dbReference>
<proteinExistence type="inferred from homology"/>
<protein>
    <recommendedName>
        <fullName evidence="3">2-phosphosulfolactate phosphatase</fullName>
        <ecNumber evidence="3">3.1.3.71</ecNumber>
    </recommendedName>
</protein>
<dbReference type="InterPro" id="IPR036702">
    <property type="entry name" value="ComB-like_sf"/>
</dbReference>
<keyword evidence="5" id="KW-0460">Magnesium</keyword>
<evidence type="ECO:0000313" key="7">
    <source>
        <dbReference type="EMBL" id="MPM87032.1"/>
    </source>
</evidence>
<dbReference type="GO" id="GO:0050532">
    <property type="term" value="F:2-phosphosulfolactate phosphatase activity"/>
    <property type="evidence" value="ECO:0007669"/>
    <property type="project" value="UniProtKB-EC"/>
</dbReference>
<evidence type="ECO:0000256" key="3">
    <source>
        <dbReference type="ARBA" id="ARBA00012953"/>
    </source>
</evidence>
<evidence type="ECO:0000256" key="6">
    <source>
        <dbReference type="ARBA" id="ARBA00033711"/>
    </source>
</evidence>
<dbReference type="Gene3D" id="3.90.1560.10">
    <property type="entry name" value="ComB-like"/>
    <property type="match status" value="1"/>
</dbReference>
<comment type="cofactor">
    <cofactor evidence="1">
        <name>Mg(2+)</name>
        <dbReference type="ChEBI" id="CHEBI:18420"/>
    </cofactor>
</comment>
<organism evidence="7">
    <name type="scientific">bioreactor metagenome</name>
    <dbReference type="NCBI Taxonomy" id="1076179"/>
    <lineage>
        <taxon>unclassified sequences</taxon>
        <taxon>metagenomes</taxon>
        <taxon>ecological metagenomes</taxon>
    </lineage>
</organism>
<dbReference type="EMBL" id="VSSQ01034943">
    <property type="protein sequence ID" value="MPM87032.1"/>
    <property type="molecule type" value="Genomic_DNA"/>
</dbReference>
<evidence type="ECO:0000256" key="2">
    <source>
        <dbReference type="ARBA" id="ARBA00009997"/>
    </source>
</evidence>
<evidence type="ECO:0000256" key="1">
    <source>
        <dbReference type="ARBA" id="ARBA00001946"/>
    </source>
</evidence>
<comment type="similarity">
    <text evidence="2">Belongs to the ComB family.</text>
</comment>
<accession>A0A645DEL6</accession>
<dbReference type="PANTHER" id="PTHR37311:SF1">
    <property type="entry name" value="2-PHOSPHOSULFOLACTATE PHOSPHATASE-RELATED"/>
    <property type="match status" value="1"/>
</dbReference>
<comment type="caution">
    <text evidence="7">The sequence shown here is derived from an EMBL/GenBank/DDBJ whole genome shotgun (WGS) entry which is preliminary data.</text>
</comment>
<dbReference type="EC" id="3.1.3.71" evidence="3"/>
<dbReference type="GO" id="GO:0000287">
    <property type="term" value="F:magnesium ion binding"/>
    <property type="evidence" value="ECO:0007669"/>
    <property type="project" value="InterPro"/>
</dbReference>
<gene>
    <name evidence="7" type="primary">comB_12</name>
    <name evidence="7" type="ORF">SDC9_134125</name>
</gene>
<comment type="catalytic activity">
    <reaction evidence="6">
        <text>(2R)-O-phospho-3-sulfolactate + H2O = (2R)-3-sulfolactate + phosphate</text>
        <dbReference type="Rhea" id="RHEA:23416"/>
        <dbReference type="ChEBI" id="CHEBI:15377"/>
        <dbReference type="ChEBI" id="CHEBI:15597"/>
        <dbReference type="ChEBI" id="CHEBI:43474"/>
        <dbReference type="ChEBI" id="CHEBI:58738"/>
        <dbReference type="EC" id="3.1.3.71"/>
    </reaction>
</comment>
<name>A0A645DEL6_9ZZZZ</name>
<evidence type="ECO:0000256" key="4">
    <source>
        <dbReference type="ARBA" id="ARBA00022801"/>
    </source>
</evidence>
<reference evidence="7" key="1">
    <citation type="submission" date="2019-08" db="EMBL/GenBank/DDBJ databases">
        <authorList>
            <person name="Kucharzyk K."/>
            <person name="Murdoch R.W."/>
            <person name="Higgins S."/>
            <person name="Loffler F."/>
        </authorList>
    </citation>
    <scope>NUCLEOTIDE SEQUENCE</scope>
</reference>
<sequence length="240" mass="26855">MKIAVDICLSPALYPFYQKENDVVVVVDIFRATTTMCTAFNNGAAAIIPIADIELAKKYKSEGFLVGAERKTRRVEFADFGNSPFEYSQEKVSGREIVFTTTNGTRAIDAAKDCERLLIGAFSNIEILTDKCLQWGERIIILCAGWNNKVNIEDTLFGGAFVKKLSEKTEVALESDAVRIALGLWESAKQSPLDYIKNTDHYRRLIANGVESDAAYCLRQNTVSVVPYYDKEIKKLKVSR</sequence>
<dbReference type="Pfam" id="PF04029">
    <property type="entry name" value="2-ph_phosp"/>
    <property type="match status" value="1"/>
</dbReference>
<dbReference type="GO" id="GO:0050545">
    <property type="term" value="F:sulfopyruvate decarboxylase activity"/>
    <property type="evidence" value="ECO:0007669"/>
    <property type="project" value="TreeGrafter"/>
</dbReference>
<dbReference type="AlphaFoldDB" id="A0A645DEL6"/>
<evidence type="ECO:0000256" key="5">
    <source>
        <dbReference type="ARBA" id="ARBA00022842"/>
    </source>
</evidence>
<dbReference type="PANTHER" id="PTHR37311">
    <property type="entry name" value="2-PHOSPHOSULFOLACTATE PHOSPHATASE-RELATED"/>
    <property type="match status" value="1"/>
</dbReference>